<accession>A0A1R7QGQ5</accession>
<proteinExistence type="predicted"/>
<dbReference type="EMBL" id="FUUY01000013">
    <property type="protein sequence ID" value="SJX23407.1"/>
    <property type="molecule type" value="Genomic_DNA"/>
</dbReference>
<organism evidence="1 2">
    <name type="scientific">Acinetobacter johnsonii</name>
    <dbReference type="NCBI Taxonomy" id="40214"/>
    <lineage>
        <taxon>Bacteria</taxon>
        <taxon>Pseudomonadati</taxon>
        <taxon>Pseudomonadota</taxon>
        <taxon>Gammaproteobacteria</taxon>
        <taxon>Moraxellales</taxon>
        <taxon>Moraxellaceae</taxon>
        <taxon>Acinetobacter</taxon>
    </lineage>
</organism>
<dbReference type="AlphaFoldDB" id="A0A1R7QGQ5"/>
<evidence type="ECO:0000313" key="1">
    <source>
        <dbReference type="EMBL" id="SJX23407.1"/>
    </source>
</evidence>
<gene>
    <name evidence="1" type="ORF">ACNJC6_03073</name>
</gene>
<sequence>MALNVGPDFKQRWLNVPDAVRQAFIDDLSRVCDVLKPETGLHSWIEQDQRAQAVSTQRIEQAYADLKAQLIEEARIRKQQALEKSLADKRAAQEAYAESLKKDEIRQFNEQTQALNVMRQSVDQEISSYTARYEKTPEQALDYAKGKFGIDDSQILSELESVRLRLELEAETLIEESVASYRSKLQAAAQEEIDYILKNSNFSDEVVSNSA</sequence>
<reference evidence="1 2" key="1">
    <citation type="submission" date="2017-02" db="EMBL/GenBank/DDBJ databases">
        <authorList>
            <person name="Peterson S.W."/>
        </authorList>
    </citation>
    <scope>NUCLEOTIDE SEQUENCE [LARGE SCALE GENOMIC DNA]</scope>
    <source>
        <strain evidence="1">C6</strain>
    </source>
</reference>
<dbReference type="RefSeq" id="WP_087014492.1">
    <property type="nucleotide sequence ID" value="NZ_FUUY01000013.1"/>
</dbReference>
<dbReference type="Proteomes" id="UP000196240">
    <property type="component" value="Unassembled WGS sequence"/>
</dbReference>
<evidence type="ECO:0000313" key="2">
    <source>
        <dbReference type="Proteomes" id="UP000196240"/>
    </source>
</evidence>
<protein>
    <submittedName>
        <fullName evidence="1">Uncharacterized protein</fullName>
    </submittedName>
</protein>
<name>A0A1R7QGQ5_ACIJO</name>